<keyword evidence="4" id="KW-1185">Reference proteome</keyword>
<sequence length="750" mass="81343">MLVCVWSICSSTPLPLLALCFIPGASSCPPLCLETSFRPFRSLAGLSSLNSGFSDLSLGVTAETEELDDDEIAAKRERVETLNARISRWLKYRAKKARRPVTRDRSQDPWGLLLAKLSGIKSPPKARQGFQQYMHEAYETDIKPVVEARWKAELVEADGVTLKTGKGPNAPFRAKVARDLFQELSDDEREGLLLRAKEQAMAERVRYMEQMKAPPSKAPEDRQKCIDNLGTFMSEVLKGVYEYTGLSSFVVFGGPIPVYNGDLRTLTVAHGRNQEPSPCHFPQWSKTRFGKDVLDFMRDWLKTAYTPAQCAEAALPQDDDEDPLARAKYTIDSVDDWADKSDDSSDESESHSGSASDGDSNSESASSSSQSDSDEESEGERDSTKKKGGKNAETRKERAKASDRAKAKAKAAKAKAGKVGTSKTKATAKATGGKSKLKEKEVARQKGKEKEVTGKKSGDGERGRKRGGEELTEEAARKKARATDDTGSKPKPKPKPKPTAGAEGAGTSNPIDNDAGGGKKPAGNDEAGGAEGSRARAEAPREPPPPIEPPPPACPGTAPEYFTQLYAEVSTEGLGNAFNALLESLSSLEESYGWAKWEKGVLAKGLRTTNRPSQVQAWVQAGRGVRGGVMSEGAGPTLSDAVSFGETWWAWWRGMQPVWRKPNDASTGFLRDTYPGGGVEEWATLRFPGPNGALSLVASLFWWGRRVIAKGRDADMMRVWEEAVVDVTWMLRGLREAVGKGGEQVGGGSE</sequence>
<dbReference type="EMBL" id="JAWWNJ010000090">
    <property type="protein sequence ID" value="KAK6997506.1"/>
    <property type="molecule type" value="Genomic_DNA"/>
</dbReference>
<reference evidence="3 4" key="1">
    <citation type="journal article" date="2024" name="J Genomics">
        <title>Draft genome sequencing and assembly of Favolaschia claudopus CIRM-BRFM 2984 isolated from oak limbs.</title>
        <authorList>
            <person name="Navarro D."/>
            <person name="Drula E."/>
            <person name="Chaduli D."/>
            <person name="Cazenave R."/>
            <person name="Ahrendt S."/>
            <person name="Wang J."/>
            <person name="Lipzen A."/>
            <person name="Daum C."/>
            <person name="Barry K."/>
            <person name="Grigoriev I.V."/>
            <person name="Favel A."/>
            <person name="Rosso M.N."/>
            <person name="Martin F."/>
        </authorList>
    </citation>
    <scope>NUCLEOTIDE SEQUENCE [LARGE SCALE GENOMIC DNA]</scope>
    <source>
        <strain evidence="3 4">CIRM-BRFM 2984</strain>
    </source>
</reference>
<feature type="compositionally biased region" description="Low complexity" evidence="1">
    <location>
        <begin position="351"/>
        <end position="371"/>
    </location>
</feature>
<proteinExistence type="predicted"/>
<feature type="compositionally biased region" description="Basic and acidic residues" evidence="1">
    <location>
        <begin position="380"/>
        <end position="406"/>
    </location>
</feature>
<feature type="region of interest" description="Disordered" evidence="1">
    <location>
        <begin position="336"/>
        <end position="559"/>
    </location>
</feature>
<dbReference type="AlphaFoldDB" id="A0AAW0A2G2"/>
<feature type="compositionally biased region" description="Pro residues" evidence="1">
    <location>
        <begin position="542"/>
        <end position="554"/>
    </location>
</feature>
<protein>
    <submittedName>
        <fullName evidence="3">Uncharacterized protein</fullName>
    </submittedName>
</protein>
<evidence type="ECO:0000256" key="1">
    <source>
        <dbReference type="SAM" id="MobiDB-lite"/>
    </source>
</evidence>
<feature type="compositionally biased region" description="Low complexity" evidence="1">
    <location>
        <begin position="417"/>
        <end position="434"/>
    </location>
</feature>
<feature type="compositionally biased region" description="Basic and acidic residues" evidence="1">
    <location>
        <begin position="436"/>
        <end position="488"/>
    </location>
</feature>
<dbReference type="Proteomes" id="UP001362999">
    <property type="component" value="Unassembled WGS sequence"/>
</dbReference>
<accession>A0AAW0A2G2</accession>
<name>A0AAW0A2G2_9AGAR</name>
<evidence type="ECO:0000256" key="2">
    <source>
        <dbReference type="SAM" id="SignalP"/>
    </source>
</evidence>
<keyword evidence="2" id="KW-0732">Signal</keyword>
<feature type="compositionally biased region" description="Basic residues" evidence="1">
    <location>
        <begin position="407"/>
        <end position="416"/>
    </location>
</feature>
<gene>
    <name evidence="3" type="ORF">R3P38DRAFT_3219593</name>
</gene>
<feature type="chain" id="PRO_5043788097" evidence="2">
    <location>
        <begin position="28"/>
        <end position="750"/>
    </location>
</feature>
<feature type="signal peptide" evidence="2">
    <location>
        <begin position="1"/>
        <end position="27"/>
    </location>
</feature>
<comment type="caution">
    <text evidence="3">The sequence shown here is derived from an EMBL/GenBank/DDBJ whole genome shotgun (WGS) entry which is preliminary data.</text>
</comment>
<organism evidence="3 4">
    <name type="scientific">Favolaschia claudopus</name>
    <dbReference type="NCBI Taxonomy" id="2862362"/>
    <lineage>
        <taxon>Eukaryota</taxon>
        <taxon>Fungi</taxon>
        <taxon>Dikarya</taxon>
        <taxon>Basidiomycota</taxon>
        <taxon>Agaricomycotina</taxon>
        <taxon>Agaricomycetes</taxon>
        <taxon>Agaricomycetidae</taxon>
        <taxon>Agaricales</taxon>
        <taxon>Marasmiineae</taxon>
        <taxon>Mycenaceae</taxon>
        <taxon>Favolaschia</taxon>
    </lineage>
</organism>
<evidence type="ECO:0000313" key="4">
    <source>
        <dbReference type="Proteomes" id="UP001362999"/>
    </source>
</evidence>
<evidence type="ECO:0000313" key="3">
    <source>
        <dbReference type="EMBL" id="KAK6997506.1"/>
    </source>
</evidence>